<feature type="region of interest" description="Disordered" evidence="1">
    <location>
        <begin position="959"/>
        <end position="983"/>
    </location>
</feature>
<feature type="compositionally biased region" description="Polar residues" evidence="1">
    <location>
        <begin position="970"/>
        <end position="982"/>
    </location>
</feature>
<feature type="compositionally biased region" description="Low complexity" evidence="1">
    <location>
        <begin position="587"/>
        <end position="600"/>
    </location>
</feature>
<dbReference type="EMBL" id="CAIJEN010000003">
    <property type="protein sequence ID" value="CAD0084024.1"/>
    <property type="molecule type" value="Genomic_DNA"/>
</dbReference>
<feature type="region of interest" description="Disordered" evidence="1">
    <location>
        <begin position="935"/>
        <end position="954"/>
    </location>
</feature>
<dbReference type="AlphaFoldDB" id="A0A9N8JEJ3"/>
<feature type="region of interest" description="Disordered" evidence="1">
    <location>
        <begin position="725"/>
        <end position="834"/>
    </location>
</feature>
<feature type="compositionally biased region" description="Polar residues" evidence="1">
    <location>
        <begin position="907"/>
        <end position="916"/>
    </location>
</feature>
<feature type="region of interest" description="Disordered" evidence="1">
    <location>
        <begin position="1057"/>
        <end position="1173"/>
    </location>
</feature>
<accession>A0A9N8JEJ3</accession>
<name>A0A9N8JEJ3_9PEZI</name>
<keyword evidence="3" id="KW-1185">Reference proteome</keyword>
<comment type="caution">
    <text evidence="2">The sequence shown here is derived from an EMBL/GenBank/DDBJ whole genome shotgun (WGS) entry which is preliminary data.</text>
</comment>
<feature type="compositionally biased region" description="Polar residues" evidence="1">
    <location>
        <begin position="278"/>
        <end position="290"/>
    </location>
</feature>
<sequence>MFSAAEPQSSGNAFSQRLTKPRTKHNSSCLGKAETSSTNTTPINTTNDYAEDARVSFSNDSPLSITGSASFRNSESPSRSATNSPHEAVRSRKASNIPMNTSKRHTFAADNSDVDVAAAIALLQELKKRASPEDLILLHKALLPTKNVERTIAPSKSETKDYEEPISPLIRRSSLLPAGVKTRLSRELLRNYSENNVTVRSASVSRQHAAVESPRLDVPLDFEALDLAEGSIETQGGRPTTPSDFYPQIGTYKMGSLRITNGAASPEPARLLKRVEQAGNQQKPSVSESLSGEGFITADGGEHNSESVRPSRATIVSLRAPRRSSEEQDRKFSSDSRARSKSRGPPVRHNVVVEANSSARQTGRPQTSQRASEYAQEYVSEFDALDNPHVNNPALTTTVSRLSTVHDESPVEGGIDAREEALRQLTGDALPANDRTRKPQTQKHLNVARPPMKKSDSGYSSEASRRSIIKENNCDDVLLAALDAADHAERNRSKESLGVGTMRPSLEQINEDKISSPRSPYVQQQVSALQKAERHRSLPSFFFKKSSSSTSVNTIASTPVTPAKQIRKLQKSRPQSQIITPEEVQEPEPALPEVEPEFVPGAPEDLSVNFSRPTRKLECGSSPSPQTQEEDERDARGRGRSRRGVTSQSAVAESPLDETTRKRSRSFFRFRSRSRSKSQHRREEDVTVLSVADEPLPTHDFSDFGTVAQSLGQSPYDIATRGVKQMGAYDPSKPWFHPHEISRAAPKPDLGSEMQQSREKSVDRSRQDRARSQSRPRESIDAVVSSSRPPTRGKSRRSQSAHNIAVPRVPEAVPELPKQTERMSGTFSRPASKDGTVRVGTVDFGTGFAQGRLEPILTNLEKAKTRRRTQSVAPRARPRSTVIPEEAMPQPETQQPAQKLSRDARQTPVTRATSGTYREARATLPLELLETPSRALPKVPRHRKQPTDAHPALSVSTLKESMSVPRTPASPLTPNSGSSWESQALAWRERKQSLNEMLSSPTTERKALLSSTPASPAIQAYSPTMQAPRRAPTVVVSRYITPQGSEFAMHLDEEGPYRELHSERKHHSEDSYRKLHADNPTDLRPAQEDVERTDSSSTYRTANSERSQDSFASKDSAKYRTHRPVENTTPEKTSATTTPKSNSTQKRSSRVAEQLPPRPQRRSTALPESHDVSFDRFSGGLGYGWERGVGFGGSAGTRQKNDTKAARKSVAISQNFGVDLSDVPVFMVRN</sequence>
<feature type="compositionally biased region" description="Basic and acidic residues" evidence="1">
    <location>
        <begin position="1057"/>
        <end position="1094"/>
    </location>
</feature>
<reference evidence="2" key="1">
    <citation type="submission" date="2020-06" db="EMBL/GenBank/DDBJ databases">
        <authorList>
            <person name="Onetto C."/>
        </authorList>
    </citation>
    <scope>NUCLEOTIDE SEQUENCE</scope>
</reference>
<evidence type="ECO:0000313" key="2">
    <source>
        <dbReference type="EMBL" id="CAD0084024.1"/>
    </source>
</evidence>
<organism evidence="2 3">
    <name type="scientific">Aureobasidium vineae</name>
    <dbReference type="NCBI Taxonomy" id="2773715"/>
    <lineage>
        <taxon>Eukaryota</taxon>
        <taxon>Fungi</taxon>
        <taxon>Dikarya</taxon>
        <taxon>Ascomycota</taxon>
        <taxon>Pezizomycotina</taxon>
        <taxon>Dothideomycetes</taxon>
        <taxon>Dothideomycetidae</taxon>
        <taxon>Dothideales</taxon>
        <taxon>Saccotheciaceae</taxon>
        <taxon>Aureobasidium</taxon>
    </lineage>
</organism>
<feature type="compositionally biased region" description="Polar residues" evidence="1">
    <location>
        <begin position="1"/>
        <end position="18"/>
    </location>
</feature>
<feature type="compositionally biased region" description="Basic and acidic residues" evidence="1">
    <location>
        <begin position="756"/>
        <end position="780"/>
    </location>
</feature>
<feature type="compositionally biased region" description="Basic residues" evidence="1">
    <location>
        <begin position="662"/>
        <end position="680"/>
    </location>
</feature>
<protein>
    <submittedName>
        <fullName evidence="2">Uncharacterized protein</fullName>
    </submittedName>
</protein>
<feature type="region of interest" description="Disordered" evidence="1">
    <location>
        <begin position="276"/>
        <end position="374"/>
    </location>
</feature>
<feature type="compositionally biased region" description="Low complexity" evidence="1">
    <location>
        <begin position="1128"/>
        <end position="1141"/>
    </location>
</feature>
<dbReference type="Proteomes" id="UP000716446">
    <property type="component" value="Unassembled WGS sequence"/>
</dbReference>
<gene>
    <name evidence="2" type="ORF">AWRI4619_LOCUS2591</name>
</gene>
<feature type="region of interest" description="Disordered" evidence="1">
    <location>
        <begin position="864"/>
        <end position="918"/>
    </location>
</feature>
<evidence type="ECO:0000313" key="3">
    <source>
        <dbReference type="Proteomes" id="UP000716446"/>
    </source>
</evidence>
<feature type="compositionally biased region" description="Polar residues" evidence="1">
    <location>
        <begin position="56"/>
        <end position="85"/>
    </location>
</feature>
<feature type="compositionally biased region" description="Low complexity" evidence="1">
    <location>
        <begin position="35"/>
        <end position="47"/>
    </location>
</feature>
<feature type="region of interest" description="Disordered" evidence="1">
    <location>
        <begin position="562"/>
        <end position="697"/>
    </location>
</feature>
<feature type="compositionally biased region" description="Basic and acidic residues" evidence="1">
    <location>
        <begin position="323"/>
        <end position="338"/>
    </location>
</feature>
<feature type="compositionally biased region" description="Polar residues" evidence="1">
    <location>
        <begin position="355"/>
        <end position="371"/>
    </location>
</feature>
<feature type="compositionally biased region" description="Polar residues" evidence="1">
    <location>
        <begin position="1095"/>
        <end position="1113"/>
    </location>
</feature>
<feature type="region of interest" description="Disordered" evidence="1">
    <location>
        <begin position="427"/>
        <end position="461"/>
    </location>
</feature>
<proteinExistence type="predicted"/>
<feature type="region of interest" description="Disordered" evidence="1">
    <location>
        <begin position="1"/>
        <end position="101"/>
    </location>
</feature>
<evidence type="ECO:0000256" key="1">
    <source>
        <dbReference type="SAM" id="MobiDB-lite"/>
    </source>
</evidence>